<dbReference type="InterPro" id="IPR052337">
    <property type="entry name" value="SAT4-like"/>
</dbReference>
<feature type="transmembrane region" description="Helical" evidence="6">
    <location>
        <begin position="31"/>
        <end position="56"/>
    </location>
</feature>
<name>A0AAN6S1Q3_9PEZI</name>
<evidence type="ECO:0000256" key="4">
    <source>
        <dbReference type="ARBA" id="ARBA00023136"/>
    </source>
</evidence>
<evidence type="ECO:0000313" key="9">
    <source>
        <dbReference type="Proteomes" id="UP001303473"/>
    </source>
</evidence>
<evidence type="ECO:0000313" key="8">
    <source>
        <dbReference type="EMBL" id="KAK3937250.1"/>
    </source>
</evidence>
<organism evidence="8 9">
    <name type="scientific">Diplogelasinospora grovesii</name>
    <dbReference type="NCBI Taxonomy" id="303347"/>
    <lineage>
        <taxon>Eukaryota</taxon>
        <taxon>Fungi</taxon>
        <taxon>Dikarya</taxon>
        <taxon>Ascomycota</taxon>
        <taxon>Pezizomycotina</taxon>
        <taxon>Sordariomycetes</taxon>
        <taxon>Sordariomycetidae</taxon>
        <taxon>Sordariales</taxon>
        <taxon>Diplogelasinosporaceae</taxon>
        <taxon>Diplogelasinospora</taxon>
    </lineage>
</organism>
<dbReference type="Pfam" id="PF20684">
    <property type="entry name" value="Fung_rhodopsin"/>
    <property type="match status" value="1"/>
</dbReference>
<comment type="caution">
    <text evidence="8">The sequence shown here is derived from an EMBL/GenBank/DDBJ whole genome shotgun (WGS) entry which is preliminary data.</text>
</comment>
<comment type="similarity">
    <text evidence="5">Belongs to the SAT4 family.</text>
</comment>
<dbReference type="PANTHER" id="PTHR33048:SF47">
    <property type="entry name" value="INTEGRAL MEMBRANE PROTEIN-RELATED"/>
    <property type="match status" value="1"/>
</dbReference>
<sequence length="380" mass="41127">MSLNTSINLCQVPAAPAPDGTVSNFVNPPSLAAALMSVEGIMTAFAIFFSVARLYVNIRKLVWADYFALIAFCMSIAILGIEATLLRMARHIWDGVYFPALLLQIGSFFARASIFLLLYYQLFTAVQRSMRIAIWVGQTFNNFLIYWTGVAAVATYYETPPRGRDAQSALSVALDVYIFVLPLPAIVRLKLPLRKRIIHHGLGPPILAFPPTPGIKITQTNDSTWISVILSLCSAVELDVAIIVSSAPAFSSFAQSHLLLQMSVVNSILSSFSSGGGGSSSSKAYDSEAAVGSGAAVAEHKIGDGNGSSGRVLSGQDPTLDRSHRYYELNDTWMLKSEASVDQKGIGRMPPAVKSGKGGIVHTVTFEQAVRTPRHRRRRG</sequence>
<dbReference type="GO" id="GO:0016020">
    <property type="term" value="C:membrane"/>
    <property type="evidence" value="ECO:0007669"/>
    <property type="project" value="UniProtKB-SubCell"/>
</dbReference>
<comment type="subcellular location">
    <subcellularLocation>
        <location evidence="1">Membrane</location>
        <topology evidence="1">Multi-pass membrane protein</topology>
    </subcellularLocation>
</comment>
<feature type="transmembrane region" description="Helical" evidence="6">
    <location>
        <begin position="101"/>
        <end position="120"/>
    </location>
</feature>
<dbReference type="AlphaFoldDB" id="A0AAN6S1Q3"/>
<feature type="transmembrane region" description="Helical" evidence="6">
    <location>
        <begin position="132"/>
        <end position="157"/>
    </location>
</feature>
<keyword evidence="3 6" id="KW-1133">Transmembrane helix</keyword>
<evidence type="ECO:0000256" key="5">
    <source>
        <dbReference type="ARBA" id="ARBA00038359"/>
    </source>
</evidence>
<evidence type="ECO:0000259" key="7">
    <source>
        <dbReference type="Pfam" id="PF20684"/>
    </source>
</evidence>
<reference evidence="9" key="1">
    <citation type="journal article" date="2023" name="Mol. Phylogenet. Evol.">
        <title>Genome-scale phylogeny and comparative genomics of the fungal order Sordariales.</title>
        <authorList>
            <person name="Hensen N."/>
            <person name="Bonometti L."/>
            <person name="Westerberg I."/>
            <person name="Brannstrom I.O."/>
            <person name="Guillou S."/>
            <person name="Cros-Aarteil S."/>
            <person name="Calhoun S."/>
            <person name="Haridas S."/>
            <person name="Kuo A."/>
            <person name="Mondo S."/>
            <person name="Pangilinan J."/>
            <person name="Riley R."/>
            <person name="LaButti K."/>
            <person name="Andreopoulos B."/>
            <person name="Lipzen A."/>
            <person name="Chen C."/>
            <person name="Yan M."/>
            <person name="Daum C."/>
            <person name="Ng V."/>
            <person name="Clum A."/>
            <person name="Steindorff A."/>
            <person name="Ohm R.A."/>
            <person name="Martin F."/>
            <person name="Silar P."/>
            <person name="Natvig D.O."/>
            <person name="Lalanne C."/>
            <person name="Gautier V."/>
            <person name="Ament-Velasquez S.L."/>
            <person name="Kruys A."/>
            <person name="Hutchinson M.I."/>
            <person name="Powell A.J."/>
            <person name="Barry K."/>
            <person name="Miller A.N."/>
            <person name="Grigoriev I.V."/>
            <person name="Debuchy R."/>
            <person name="Gladieux P."/>
            <person name="Hiltunen Thoren M."/>
            <person name="Johannesson H."/>
        </authorList>
    </citation>
    <scope>NUCLEOTIDE SEQUENCE [LARGE SCALE GENOMIC DNA]</scope>
    <source>
        <strain evidence="9">CBS 340.73</strain>
    </source>
</reference>
<gene>
    <name evidence="8" type="ORF">QBC46DRAFT_416578</name>
</gene>
<dbReference type="PANTHER" id="PTHR33048">
    <property type="entry name" value="PTH11-LIKE INTEGRAL MEMBRANE PROTEIN (AFU_ORTHOLOGUE AFUA_5G11245)"/>
    <property type="match status" value="1"/>
</dbReference>
<dbReference type="InterPro" id="IPR049326">
    <property type="entry name" value="Rhodopsin_dom_fungi"/>
</dbReference>
<feature type="transmembrane region" description="Helical" evidence="6">
    <location>
        <begin position="169"/>
        <end position="187"/>
    </location>
</feature>
<keyword evidence="2 6" id="KW-0812">Transmembrane</keyword>
<evidence type="ECO:0000256" key="2">
    <source>
        <dbReference type="ARBA" id="ARBA00022692"/>
    </source>
</evidence>
<proteinExistence type="inferred from homology"/>
<evidence type="ECO:0000256" key="6">
    <source>
        <dbReference type="SAM" id="Phobius"/>
    </source>
</evidence>
<evidence type="ECO:0000256" key="1">
    <source>
        <dbReference type="ARBA" id="ARBA00004141"/>
    </source>
</evidence>
<evidence type="ECO:0000256" key="3">
    <source>
        <dbReference type="ARBA" id="ARBA00022989"/>
    </source>
</evidence>
<protein>
    <recommendedName>
        <fullName evidence="7">Rhodopsin domain-containing protein</fullName>
    </recommendedName>
</protein>
<dbReference type="Proteomes" id="UP001303473">
    <property type="component" value="Unassembled WGS sequence"/>
</dbReference>
<feature type="domain" description="Rhodopsin" evidence="7">
    <location>
        <begin position="166"/>
        <end position="253"/>
    </location>
</feature>
<accession>A0AAN6S1Q3</accession>
<dbReference type="EMBL" id="MU853859">
    <property type="protein sequence ID" value="KAK3937250.1"/>
    <property type="molecule type" value="Genomic_DNA"/>
</dbReference>
<feature type="transmembrane region" description="Helical" evidence="6">
    <location>
        <begin position="63"/>
        <end position="81"/>
    </location>
</feature>
<keyword evidence="4 6" id="KW-0472">Membrane</keyword>
<keyword evidence="9" id="KW-1185">Reference proteome</keyword>